<dbReference type="GO" id="GO:0032259">
    <property type="term" value="P:methylation"/>
    <property type="evidence" value="ECO:0007669"/>
    <property type="project" value="UniProtKB-KW"/>
</dbReference>
<protein>
    <submittedName>
        <fullName evidence="6">S-adenosylmethionine-dependent methyltransferase</fullName>
    </submittedName>
</protein>
<dbReference type="InterPro" id="IPR004557">
    <property type="entry name" value="PrmC-related"/>
</dbReference>
<dbReference type="InterPro" id="IPR007848">
    <property type="entry name" value="Small_mtfrase_dom"/>
</dbReference>
<dbReference type="OrthoDB" id="406152at2759"/>
<reference evidence="6" key="1">
    <citation type="submission" date="2020-11" db="EMBL/GenBank/DDBJ databases">
        <title>Kefir isolates.</title>
        <authorList>
            <person name="Marcisauskas S."/>
            <person name="Kim Y."/>
            <person name="Blasche S."/>
        </authorList>
    </citation>
    <scope>NUCLEOTIDE SEQUENCE</scope>
    <source>
        <strain evidence="6">Olga-1</strain>
    </source>
</reference>
<evidence type="ECO:0000256" key="3">
    <source>
        <dbReference type="ARBA" id="ARBA00022679"/>
    </source>
</evidence>
<dbReference type="InterPro" id="IPR052190">
    <property type="entry name" value="Euk-Arch_PrmC-MTase"/>
</dbReference>
<dbReference type="GO" id="GO:0008757">
    <property type="term" value="F:S-adenosylmethionine-dependent methyltransferase activity"/>
    <property type="evidence" value="ECO:0007669"/>
    <property type="project" value="TreeGrafter"/>
</dbReference>
<dbReference type="EMBL" id="PUHW01000084">
    <property type="protein sequence ID" value="KAG0689368.1"/>
    <property type="molecule type" value="Genomic_DNA"/>
</dbReference>
<keyword evidence="4" id="KW-0949">S-adenosyl-L-methionine</keyword>
<name>A0A9P6WNR7_9ASCO</name>
<evidence type="ECO:0000256" key="1">
    <source>
        <dbReference type="ARBA" id="ARBA00006149"/>
    </source>
</evidence>
<proteinExistence type="inferred from homology"/>
<evidence type="ECO:0000256" key="2">
    <source>
        <dbReference type="ARBA" id="ARBA00022603"/>
    </source>
</evidence>
<dbReference type="PANTHER" id="PTHR45875">
    <property type="entry name" value="METHYLTRANSFERASE N6AMT1"/>
    <property type="match status" value="1"/>
</dbReference>
<evidence type="ECO:0000313" key="6">
    <source>
        <dbReference type="EMBL" id="KAG0689368.1"/>
    </source>
</evidence>
<dbReference type="GO" id="GO:0008276">
    <property type="term" value="F:protein methyltransferase activity"/>
    <property type="evidence" value="ECO:0007669"/>
    <property type="project" value="TreeGrafter"/>
</dbReference>
<dbReference type="SUPFAM" id="SSF53335">
    <property type="entry name" value="S-adenosyl-L-methionine-dependent methyltransferases"/>
    <property type="match status" value="1"/>
</dbReference>
<comment type="caution">
    <text evidence="6">The sequence shown here is derived from an EMBL/GenBank/DDBJ whole genome shotgun (WGS) entry which is preliminary data.</text>
</comment>
<dbReference type="AlphaFoldDB" id="A0A9P6WNR7"/>
<keyword evidence="7" id="KW-1185">Reference proteome</keyword>
<dbReference type="PANTHER" id="PTHR45875:SF1">
    <property type="entry name" value="METHYLTRANSFERASE N6AMT1"/>
    <property type="match status" value="1"/>
</dbReference>
<feature type="domain" description="Methyltransferase small" evidence="5">
    <location>
        <begin position="41"/>
        <end position="129"/>
    </location>
</feature>
<dbReference type="CDD" id="cd02440">
    <property type="entry name" value="AdoMet_MTases"/>
    <property type="match status" value="1"/>
</dbReference>
<dbReference type="Gene3D" id="3.40.50.150">
    <property type="entry name" value="Vaccinia Virus protein VP39"/>
    <property type="match status" value="1"/>
</dbReference>
<keyword evidence="2 6" id="KW-0489">Methyltransferase</keyword>
<evidence type="ECO:0000259" key="5">
    <source>
        <dbReference type="Pfam" id="PF05175"/>
    </source>
</evidence>
<accession>A0A9P6WNR7</accession>
<dbReference type="PROSITE" id="PS00092">
    <property type="entry name" value="N6_MTASE"/>
    <property type="match status" value="1"/>
</dbReference>
<dbReference type="Pfam" id="PF05175">
    <property type="entry name" value="MTS"/>
    <property type="match status" value="1"/>
</dbReference>
<evidence type="ECO:0000256" key="4">
    <source>
        <dbReference type="ARBA" id="ARBA00022691"/>
    </source>
</evidence>
<dbReference type="InterPro" id="IPR029063">
    <property type="entry name" value="SAM-dependent_MTases_sf"/>
</dbReference>
<comment type="similarity">
    <text evidence="1">Belongs to the eukaryotic/archaeal PrmC-related family.</text>
</comment>
<keyword evidence="3" id="KW-0808">Transferase</keyword>
<dbReference type="GO" id="GO:0035657">
    <property type="term" value="C:eRF1 methyltransferase complex"/>
    <property type="evidence" value="ECO:0007669"/>
    <property type="project" value="TreeGrafter"/>
</dbReference>
<dbReference type="Proteomes" id="UP000697127">
    <property type="component" value="Unassembled WGS sequence"/>
</dbReference>
<organism evidence="6 7">
    <name type="scientific">Pichia californica</name>
    <dbReference type="NCBI Taxonomy" id="460514"/>
    <lineage>
        <taxon>Eukaryota</taxon>
        <taxon>Fungi</taxon>
        <taxon>Dikarya</taxon>
        <taxon>Ascomycota</taxon>
        <taxon>Saccharomycotina</taxon>
        <taxon>Pichiomycetes</taxon>
        <taxon>Pichiales</taxon>
        <taxon>Pichiaceae</taxon>
        <taxon>Pichia</taxon>
    </lineage>
</organism>
<dbReference type="NCBIfam" id="TIGR00537">
    <property type="entry name" value="hemK_rel_arch"/>
    <property type="match status" value="1"/>
</dbReference>
<evidence type="ECO:0000313" key="7">
    <source>
        <dbReference type="Proteomes" id="UP000697127"/>
    </source>
</evidence>
<dbReference type="InterPro" id="IPR002052">
    <property type="entry name" value="DNA_methylase_N6_adenine_CS"/>
</dbReference>
<dbReference type="GO" id="GO:0003676">
    <property type="term" value="F:nucleic acid binding"/>
    <property type="evidence" value="ECO:0007669"/>
    <property type="project" value="InterPro"/>
</dbReference>
<sequence>MLPTPIVPNPDYNLVYEPAEDSFLFLDLFEQLHNEEYFTKTTPSKKFSTVLEIGTGTGIISTFISTNKLIPNAYHIASDINLNALQTTKNTFENTRTTKDAYLDTIRCNLTDPFRLNEIDVLIFNPPYVPSESIPLVPSIQDDTNDDWLDLALVGGTDGMMITNKVLDSLDSTLSVNGEAYILFCARNNHSKVVTEFLKSHINFKVENVIARKCGWEELAIYRFIRQ</sequence>
<gene>
    <name evidence="6" type="primary">MTQ2</name>
    <name evidence="6" type="ORF">C6P40_005147</name>
</gene>